<accession>A0A0R2K806</accession>
<dbReference type="PROSITE" id="PS50977">
    <property type="entry name" value="HTH_TETR_2"/>
    <property type="match status" value="1"/>
</dbReference>
<dbReference type="OrthoDB" id="9812993at2"/>
<dbReference type="InterPro" id="IPR001647">
    <property type="entry name" value="HTH_TetR"/>
</dbReference>
<reference evidence="4 6" key="1">
    <citation type="journal article" date="2015" name="Genome Announc.">
        <title>Expanding the biotechnology potential of lactobacilli through comparative genomics of 213 strains and associated genera.</title>
        <authorList>
            <person name="Sun Z."/>
            <person name="Harris H.M."/>
            <person name="McCann A."/>
            <person name="Guo C."/>
            <person name="Argimon S."/>
            <person name="Zhang W."/>
            <person name="Yang X."/>
            <person name="Jeffery I.B."/>
            <person name="Cooney J.C."/>
            <person name="Kagawa T.F."/>
            <person name="Liu W."/>
            <person name="Song Y."/>
            <person name="Salvetti E."/>
            <person name="Wrobel A."/>
            <person name="Rasinkangas P."/>
            <person name="Parkhill J."/>
            <person name="Rea M.C."/>
            <person name="O'Sullivan O."/>
            <person name="Ritari J."/>
            <person name="Douillard F.P."/>
            <person name="Paul Ross R."/>
            <person name="Yang R."/>
            <person name="Briner A.E."/>
            <person name="Felis G.E."/>
            <person name="de Vos W.M."/>
            <person name="Barrangou R."/>
            <person name="Klaenhammer T.R."/>
            <person name="Caufield P.W."/>
            <person name="Cui Y."/>
            <person name="Zhang H."/>
            <person name="O'Toole P.W."/>
        </authorList>
    </citation>
    <scope>NUCLEOTIDE SEQUENCE [LARGE SCALE GENOMIC DNA]</scope>
    <source>
        <strain evidence="4 6">DSM 22301</strain>
    </source>
</reference>
<dbReference type="PATRIC" id="fig|319653.3.peg.1393"/>
<dbReference type="InterPro" id="IPR050624">
    <property type="entry name" value="HTH-type_Tx_Regulator"/>
</dbReference>
<evidence type="ECO:0000313" key="6">
    <source>
        <dbReference type="Proteomes" id="UP000051749"/>
    </source>
</evidence>
<dbReference type="PRINTS" id="PR00455">
    <property type="entry name" value="HTHTETR"/>
</dbReference>
<evidence type="ECO:0000313" key="4">
    <source>
        <dbReference type="EMBL" id="KRN83340.1"/>
    </source>
</evidence>
<dbReference type="PANTHER" id="PTHR43479">
    <property type="entry name" value="ACREF/ENVCD OPERON REPRESSOR-RELATED"/>
    <property type="match status" value="1"/>
</dbReference>
<evidence type="ECO:0000313" key="7">
    <source>
        <dbReference type="Proteomes" id="UP000182818"/>
    </source>
</evidence>
<feature type="domain" description="HTH tetR-type" evidence="3">
    <location>
        <begin position="2"/>
        <end position="62"/>
    </location>
</feature>
<evidence type="ECO:0000259" key="3">
    <source>
        <dbReference type="PROSITE" id="PS50977"/>
    </source>
</evidence>
<protein>
    <submittedName>
        <fullName evidence="5">Transcriptional regulator, TetR family</fullName>
    </submittedName>
</protein>
<dbReference type="RefSeq" id="WP_057805296.1">
    <property type="nucleotide sequence ID" value="NZ_BJYP01000008.1"/>
</dbReference>
<organism evidence="4 6">
    <name type="scientific">Pediococcus ethanolidurans</name>
    <dbReference type="NCBI Taxonomy" id="319653"/>
    <lineage>
        <taxon>Bacteria</taxon>
        <taxon>Bacillati</taxon>
        <taxon>Bacillota</taxon>
        <taxon>Bacilli</taxon>
        <taxon>Lactobacillales</taxon>
        <taxon>Lactobacillaceae</taxon>
        <taxon>Pediococcus</taxon>
    </lineage>
</organism>
<feature type="DNA-binding region" description="H-T-H motif" evidence="2">
    <location>
        <begin position="25"/>
        <end position="44"/>
    </location>
</feature>
<dbReference type="STRING" id="319653.SAMN04487973_1041"/>
<keyword evidence="7" id="KW-1185">Reference proteome</keyword>
<comment type="caution">
    <text evidence="4">The sequence shown here is derived from an EMBL/GenBank/DDBJ whole genome shotgun (WGS) entry which is preliminary data.</text>
</comment>
<dbReference type="Gene3D" id="1.10.357.10">
    <property type="entry name" value="Tetracycline Repressor, domain 2"/>
    <property type="match status" value="1"/>
</dbReference>
<evidence type="ECO:0000256" key="1">
    <source>
        <dbReference type="ARBA" id="ARBA00023125"/>
    </source>
</evidence>
<evidence type="ECO:0000256" key="2">
    <source>
        <dbReference type="PROSITE-ProRule" id="PRU00335"/>
    </source>
</evidence>
<proteinExistence type="predicted"/>
<dbReference type="PANTHER" id="PTHR43479:SF11">
    <property type="entry name" value="ACREF_ENVCD OPERON REPRESSOR-RELATED"/>
    <property type="match status" value="1"/>
</dbReference>
<reference evidence="5 7" key="2">
    <citation type="submission" date="2016-10" db="EMBL/GenBank/DDBJ databases">
        <authorList>
            <person name="Varghese N."/>
            <person name="Submissions S."/>
        </authorList>
    </citation>
    <scope>NUCLEOTIDE SEQUENCE [LARGE SCALE GENOMIC DNA]</scope>
    <source>
        <strain evidence="5 7">CGMCC 1.3889</strain>
    </source>
</reference>
<evidence type="ECO:0000313" key="5">
    <source>
        <dbReference type="EMBL" id="SER28361.1"/>
    </source>
</evidence>
<name>A0A0R2K806_9LACO</name>
<dbReference type="Pfam" id="PF00440">
    <property type="entry name" value="TetR_N"/>
    <property type="match status" value="1"/>
</dbReference>
<dbReference type="AlphaFoldDB" id="A0A0R2K806"/>
<sequence>MQEKQQKIFNAAQETFSELGFKGTNIAKITQRAGVAVGTFYRFYSAKEEIFIQVYAAENNRVKQEVLNANDLNEDPRVLLPKVMRQLMKQATNSLVLQAWYTNPKLKQLIKDDSSVQEDFMYHTVFQLIKRWQQNNLLQPEMTMDRIQQLFEALIVVDNHQDELPSGDFDQLVTDLVQGILDRILK</sequence>
<dbReference type="EMBL" id="FOGK01000004">
    <property type="protein sequence ID" value="SER28361.1"/>
    <property type="molecule type" value="Genomic_DNA"/>
</dbReference>
<gene>
    <name evidence="4" type="ORF">IV87_GL001375</name>
    <name evidence="5" type="ORF">SAMN04487973_1041</name>
</gene>
<dbReference type="SUPFAM" id="SSF46689">
    <property type="entry name" value="Homeodomain-like"/>
    <property type="match status" value="1"/>
</dbReference>
<dbReference type="GO" id="GO:0003677">
    <property type="term" value="F:DNA binding"/>
    <property type="evidence" value="ECO:0007669"/>
    <property type="project" value="UniProtKB-UniRule"/>
</dbReference>
<keyword evidence="1 2" id="KW-0238">DNA-binding</keyword>
<dbReference type="EMBL" id="JQBY01000003">
    <property type="protein sequence ID" value="KRN83340.1"/>
    <property type="molecule type" value="Genomic_DNA"/>
</dbReference>
<dbReference type="Proteomes" id="UP000051749">
    <property type="component" value="Unassembled WGS sequence"/>
</dbReference>
<dbReference type="GeneID" id="76042953"/>
<dbReference type="Proteomes" id="UP000182818">
    <property type="component" value="Unassembled WGS sequence"/>
</dbReference>
<dbReference type="InterPro" id="IPR009057">
    <property type="entry name" value="Homeodomain-like_sf"/>
</dbReference>